<dbReference type="RefSeq" id="WP_136772412.1">
    <property type="nucleotide sequence ID" value="NZ_CP156074.1"/>
</dbReference>
<dbReference type="OrthoDB" id="116921at2"/>
<proteinExistence type="predicted"/>
<dbReference type="Gene3D" id="2.60.120.10">
    <property type="entry name" value="Jelly Rolls"/>
    <property type="match status" value="1"/>
</dbReference>
<evidence type="ECO:0000259" key="2">
    <source>
        <dbReference type="Pfam" id="PF07883"/>
    </source>
</evidence>
<dbReference type="EMBL" id="SUMF01000004">
    <property type="protein sequence ID" value="TJZ75499.1"/>
    <property type="molecule type" value="Genomic_DNA"/>
</dbReference>
<evidence type="ECO:0000313" key="3">
    <source>
        <dbReference type="EMBL" id="TJZ75499.1"/>
    </source>
</evidence>
<keyword evidence="4" id="KW-1185">Reference proteome</keyword>
<accession>A0A4U0Q3E2</accession>
<reference evidence="3 4" key="1">
    <citation type="submission" date="2019-04" db="EMBL/GenBank/DDBJ databases">
        <title>Chitiniphilus eburnea sp. nov., a novel chitinolytic bacterium isolated from aquaculture sludge.</title>
        <authorList>
            <person name="Sheng M."/>
        </authorList>
    </citation>
    <scope>NUCLEOTIDE SEQUENCE [LARGE SCALE GENOMIC DNA]</scope>
    <source>
        <strain evidence="3 4">HX-2-15</strain>
    </source>
</reference>
<dbReference type="GO" id="GO:0046872">
    <property type="term" value="F:metal ion binding"/>
    <property type="evidence" value="ECO:0007669"/>
    <property type="project" value="UniProtKB-KW"/>
</dbReference>
<comment type="caution">
    <text evidence="3">The sequence shown here is derived from an EMBL/GenBank/DDBJ whole genome shotgun (WGS) entry which is preliminary data.</text>
</comment>
<dbReference type="InterPro" id="IPR013096">
    <property type="entry name" value="Cupin_2"/>
</dbReference>
<dbReference type="AlphaFoldDB" id="A0A4U0Q3E2"/>
<evidence type="ECO:0000256" key="1">
    <source>
        <dbReference type="ARBA" id="ARBA00022723"/>
    </source>
</evidence>
<dbReference type="SUPFAM" id="SSF51182">
    <property type="entry name" value="RmlC-like cupins"/>
    <property type="match status" value="1"/>
</dbReference>
<dbReference type="Proteomes" id="UP000310016">
    <property type="component" value="Unassembled WGS sequence"/>
</dbReference>
<sequence>MSVVDLQNAEHYRWGEACDGWHLLRTPELSVIRERMPPGTAETRHVHHISRQFFQVLAGTLQIELDQRLHAVTAGQGLEVPPGVAHQVRNTGDQDAQFIVISQPPSHTDRHTAPQEANA</sequence>
<protein>
    <submittedName>
        <fullName evidence="3">Cupin domain-containing protein</fullName>
    </submittedName>
</protein>
<dbReference type="InterPro" id="IPR011051">
    <property type="entry name" value="RmlC_Cupin_sf"/>
</dbReference>
<dbReference type="PANTHER" id="PTHR35848:SF9">
    <property type="entry name" value="SLL1358 PROTEIN"/>
    <property type="match status" value="1"/>
</dbReference>
<feature type="domain" description="Cupin type-2" evidence="2">
    <location>
        <begin position="34"/>
        <end position="101"/>
    </location>
</feature>
<dbReference type="InterPro" id="IPR014710">
    <property type="entry name" value="RmlC-like_jellyroll"/>
</dbReference>
<dbReference type="PANTHER" id="PTHR35848">
    <property type="entry name" value="OXALATE-BINDING PROTEIN"/>
    <property type="match status" value="1"/>
</dbReference>
<dbReference type="InterPro" id="IPR051610">
    <property type="entry name" value="GPI/OXD"/>
</dbReference>
<organism evidence="3 4">
    <name type="scientific">Chitiniphilus eburneus</name>
    <dbReference type="NCBI Taxonomy" id="2571148"/>
    <lineage>
        <taxon>Bacteria</taxon>
        <taxon>Pseudomonadati</taxon>
        <taxon>Pseudomonadota</taxon>
        <taxon>Betaproteobacteria</taxon>
        <taxon>Neisseriales</taxon>
        <taxon>Chitinibacteraceae</taxon>
        <taxon>Chitiniphilus</taxon>
    </lineage>
</organism>
<evidence type="ECO:0000313" key="4">
    <source>
        <dbReference type="Proteomes" id="UP000310016"/>
    </source>
</evidence>
<name>A0A4U0Q3E2_9NEIS</name>
<dbReference type="Pfam" id="PF07883">
    <property type="entry name" value="Cupin_2"/>
    <property type="match status" value="1"/>
</dbReference>
<keyword evidence="1" id="KW-0479">Metal-binding</keyword>
<gene>
    <name evidence="3" type="ORF">FAZ21_06165</name>
</gene>